<keyword evidence="5" id="KW-0902">Two-component regulatory system</keyword>
<dbReference type="InterPro" id="IPR003661">
    <property type="entry name" value="HisK_dim/P_dom"/>
</dbReference>
<dbReference type="PROSITE" id="PS50110">
    <property type="entry name" value="RESPONSE_REGULATORY"/>
    <property type="match status" value="1"/>
</dbReference>
<dbReference type="InterPro" id="IPR036890">
    <property type="entry name" value="HATPase_C_sf"/>
</dbReference>
<sequence>MKLDTPLIKVIRVSRRLNIALFGVLPLLLVLGGVLYWGGQRILQQEEEKLRIDFSILTGYIRAHEAILQGLHAQGQNPDGHRLVSATPVSETSGFERASWEFFDGQHAIAAMPFSLLCQSPDACPVVKGVFTGIGGYMSDFYSTRWAASVYPAAPLFVISPGQQLSLSVPAISAVSGYEPLTRSAFLSVVDAVQAASGGTDPDDRAIGDGANVTWLRDPELPNTMIAMLPVMLPLNARDGSATQRRNVYAVSLLNRSRVSVAEQVLNVPLYDQFWLQHQDGTVLIGDGPPPPVAKAGFHVTSQGLILRIADRTATWTAYYRVGYGGFFRANMWLPVAVLLMFGVGLAAGAGYLFWYNRRVIQPAELAHLDMVESEEFSRTVLDTAPVALCVLSRPEGRVVFGNALAAQWLGIGVGEQLHDSPDADKLLRQVLGATGPGTIETFRTHEDRPLFVAFAPTRYKKQDVVLCAFADISARAEMEHTLAQAKQQADRANEAKSTFLATMSHEIRTPLYGVLGTLEVLSLTQLDDAQRRHVDRIQDSSVILQQLISDILDITKIESGQLALEMDRFDPRELVQACVASYASMAEQKGLVIYSCVDTAVPASLMGDGGRVRQILNNLVNNAIKFTDSGHVVMRLRAEDLPGGRVRLHMQVVDSGVGISAENQVRLFEPFYQIDSGSHLVRGAGIGLSICARLAELMDSSIQVTSELGLGSSFSLAIDLDVAEARPAPAPQLTGVRAYVRSSRKELSENICLWLTHWGASACLAPVDAPRDDAHDGVLVDVHIAGDVMAVMPWPGPVVSAGGGDALAETLYQADRHDLFSIGFAVARCAAGDAAIAREAAVVRYAPLNLRVLVAEDNPINQVTMRDQLEQLGCQVTVAPDGAEALAQWHIAPFDVVLTDVNMPRMNGYELAGALRALDAAVPIIGVTANALKDEETRCKAAGMNHWLVKPIKLSLLWHQLRVYRGGADAARASLADSSQSPAASLPTAPAVPAIPAKYREVFLQTMGQDLARLERALAASDAPDLRKVLHRMRGGFAAVQARDLQQLTQHAEDQLAAGGLNDATRMGLATLTAALGKALAEV</sequence>
<dbReference type="Gene3D" id="3.30.450.20">
    <property type="entry name" value="PAS domain"/>
    <property type="match status" value="1"/>
</dbReference>
<feature type="domain" description="Response regulatory" evidence="13">
    <location>
        <begin position="852"/>
        <end position="966"/>
    </location>
</feature>
<dbReference type="SMART" id="SM00448">
    <property type="entry name" value="REC"/>
    <property type="match status" value="1"/>
</dbReference>
<dbReference type="GO" id="GO:0000155">
    <property type="term" value="F:phosphorelay sensor kinase activity"/>
    <property type="evidence" value="ECO:0007669"/>
    <property type="project" value="InterPro"/>
</dbReference>
<evidence type="ECO:0000256" key="8">
    <source>
        <dbReference type="ARBA" id="ARBA00070152"/>
    </source>
</evidence>
<dbReference type="GO" id="GO:0005886">
    <property type="term" value="C:plasma membrane"/>
    <property type="evidence" value="ECO:0007669"/>
    <property type="project" value="UniProtKB-SubCell"/>
</dbReference>
<dbReference type="SMART" id="SM00387">
    <property type="entry name" value="HATPase_c"/>
    <property type="match status" value="1"/>
</dbReference>
<dbReference type="InterPro" id="IPR008207">
    <property type="entry name" value="Sig_transdc_His_kin_Hpt_dom"/>
</dbReference>
<evidence type="ECO:0000256" key="10">
    <source>
        <dbReference type="PROSITE-ProRule" id="PRU00169"/>
    </source>
</evidence>
<dbReference type="Gene3D" id="1.10.287.130">
    <property type="match status" value="1"/>
</dbReference>
<dbReference type="PRINTS" id="PR00344">
    <property type="entry name" value="BCTRLSENSOR"/>
</dbReference>
<dbReference type="Gene3D" id="3.40.50.2300">
    <property type="match status" value="1"/>
</dbReference>
<dbReference type="InterPro" id="IPR005467">
    <property type="entry name" value="His_kinase_dom"/>
</dbReference>
<evidence type="ECO:0000259" key="14">
    <source>
        <dbReference type="PROSITE" id="PS50894"/>
    </source>
</evidence>
<name>A0A6S6ZWL6_9BURK</name>
<accession>A0A6S6ZWL6</accession>
<dbReference type="CDD" id="cd17546">
    <property type="entry name" value="REC_hyHK_CKI1_RcsC-like"/>
    <property type="match status" value="1"/>
</dbReference>
<dbReference type="AlphaFoldDB" id="A0A6S6ZWL6"/>
<proteinExistence type="predicted"/>
<dbReference type="Gene3D" id="1.20.120.160">
    <property type="entry name" value="HPT domain"/>
    <property type="match status" value="1"/>
</dbReference>
<organism evidence="15 16">
    <name type="scientific">Achromobacter deleyi</name>
    <dbReference type="NCBI Taxonomy" id="1353891"/>
    <lineage>
        <taxon>Bacteria</taxon>
        <taxon>Pseudomonadati</taxon>
        <taxon>Pseudomonadota</taxon>
        <taxon>Betaproteobacteria</taxon>
        <taxon>Burkholderiales</taxon>
        <taxon>Alcaligenaceae</taxon>
        <taxon>Achromobacter</taxon>
    </lineage>
</organism>
<dbReference type="SUPFAM" id="SSF55785">
    <property type="entry name" value="PYP-like sensor domain (PAS domain)"/>
    <property type="match status" value="1"/>
</dbReference>
<feature type="transmembrane region" description="Helical" evidence="11">
    <location>
        <begin position="333"/>
        <end position="355"/>
    </location>
</feature>
<feature type="modified residue" description="4-aspartylphosphate" evidence="10">
    <location>
        <position position="901"/>
    </location>
</feature>
<keyword evidence="11" id="KW-0472">Membrane</keyword>
<dbReference type="InterPro" id="IPR003594">
    <property type="entry name" value="HATPase_dom"/>
</dbReference>
<evidence type="ECO:0000313" key="16">
    <source>
        <dbReference type="Proteomes" id="UP000494111"/>
    </source>
</evidence>
<dbReference type="SUPFAM" id="SSF52172">
    <property type="entry name" value="CheY-like"/>
    <property type="match status" value="1"/>
</dbReference>
<dbReference type="Pfam" id="PF00072">
    <property type="entry name" value="Response_reg"/>
    <property type="match status" value="1"/>
</dbReference>
<dbReference type="Proteomes" id="UP000494111">
    <property type="component" value="Unassembled WGS sequence"/>
</dbReference>
<keyword evidence="6" id="KW-0843">Virulence</keyword>
<feature type="domain" description="HPt" evidence="14">
    <location>
        <begin position="993"/>
        <end position="1084"/>
    </location>
</feature>
<dbReference type="InterPro" id="IPR001789">
    <property type="entry name" value="Sig_transdc_resp-reg_receiver"/>
</dbReference>
<dbReference type="CDD" id="cd00082">
    <property type="entry name" value="HisKA"/>
    <property type="match status" value="1"/>
</dbReference>
<dbReference type="SUPFAM" id="SSF47384">
    <property type="entry name" value="Homodimeric domain of signal transducing histidine kinase"/>
    <property type="match status" value="1"/>
</dbReference>
<dbReference type="SMART" id="SM00388">
    <property type="entry name" value="HisKA"/>
    <property type="match status" value="1"/>
</dbReference>
<keyword evidence="3 10" id="KW-0597">Phosphoprotein</keyword>
<dbReference type="CDD" id="cd16922">
    <property type="entry name" value="HATPase_EvgS-ArcB-TorS-like"/>
    <property type="match status" value="1"/>
</dbReference>
<dbReference type="InterPro" id="IPR035965">
    <property type="entry name" value="PAS-like_dom_sf"/>
</dbReference>
<dbReference type="InterPro" id="IPR011006">
    <property type="entry name" value="CheY-like_superfamily"/>
</dbReference>
<evidence type="ECO:0000256" key="3">
    <source>
        <dbReference type="ARBA" id="ARBA00022553"/>
    </source>
</evidence>
<evidence type="ECO:0000256" key="5">
    <source>
        <dbReference type="ARBA" id="ARBA00023012"/>
    </source>
</evidence>
<feature type="domain" description="Histidine kinase" evidence="12">
    <location>
        <begin position="503"/>
        <end position="723"/>
    </location>
</feature>
<dbReference type="GO" id="GO:0005524">
    <property type="term" value="F:ATP binding"/>
    <property type="evidence" value="ECO:0007669"/>
    <property type="project" value="UniProtKB-KW"/>
</dbReference>
<dbReference type="InterPro" id="IPR004358">
    <property type="entry name" value="Sig_transdc_His_kin-like_C"/>
</dbReference>
<dbReference type="Pfam" id="PF00512">
    <property type="entry name" value="HisKA"/>
    <property type="match status" value="1"/>
</dbReference>
<evidence type="ECO:0000256" key="4">
    <source>
        <dbReference type="ARBA" id="ARBA00022729"/>
    </source>
</evidence>
<evidence type="ECO:0000256" key="7">
    <source>
        <dbReference type="ARBA" id="ARBA00058004"/>
    </source>
</evidence>
<dbReference type="SUPFAM" id="SSF47226">
    <property type="entry name" value="Histidine-containing phosphotransfer domain, HPT domain"/>
    <property type="match status" value="1"/>
</dbReference>
<dbReference type="RefSeq" id="WP_175216455.1">
    <property type="nucleotide sequence ID" value="NZ_CADIJO010000007.1"/>
</dbReference>
<dbReference type="SMART" id="SM00073">
    <property type="entry name" value="HPT"/>
    <property type="match status" value="1"/>
</dbReference>
<evidence type="ECO:0000256" key="9">
    <source>
        <dbReference type="PROSITE-ProRule" id="PRU00110"/>
    </source>
</evidence>
<dbReference type="PANTHER" id="PTHR45339:SF6">
    <property type="entry name" value="SENSORY HISTIDINE PROTEIN KINASE"/>
    <property type="match status" value="1"/>
</dbReference>
<dbReference type="Gene3D" id="3.30.565.10">
    <property type="entry name" value="Histidine kinase-like ATPase, C-terminal domain"/>
    <property type="match status" value="1"/>
</dbReference>
<dbReference type="FunFam" id="3.30.565.10:FF:000010">
    <property type="entry name" value="Sensor histidine kinase RcsC"/>
    <property type="match status" value="1"/>
</dbReference>
<evidence type="ECO:0000259" key="12">
    <source>
        <dbReference type="PROSITE" id="PS50109"/>
    </source>
</evidence>
<evidence type="ECO:0000256" key="6">
    <source>
        <dbReference type="ARBA" id="ARBA00023026"/>
    </source>
</evidence>
<protein>
    <recommendedName>
        <fullName evidence="8">Virulence sensor protein BvgS</fullName>
        <ecNumber evidence="2">2.7.13.3</ecNumber>
    </recommendedName>
</protein>
<feature type="modified residue" description="Phosphohistidine" evidence="9">
    <location>
        <position position="1032"/>
    </location>
</feature>
<dbReference type="PANTHER" id="PTHR45339">
    <property type="entry name" value="HYBRID SIGNAL TRANSDUCTION HISTIDINE KINASE J"/>
    <property type="match status" value="1"/>
</dbReference>
<evidence type="ECO:0000256" key="1">
    <source>
        <dbReference type="ARBA" id="ARBA00000085"/>
    </source>
</evidence>
<evidence type="ECO:0000259" key="13">
    <source>
        <dbReference type="PROSITE" id="PS50110"/>
    </source>
</evidence>
<evidence type="ECO:0000313" key="15">
    <source>
        <dbReference type="EMBL" id="CAB3700850.1"/>
    </source>
</evidence>
<comment type="catalytic activity">
    <reaction evidence="1">
        <text>ATP + protein L-histidine = ADP + protein N-phospho-L-histidine.</text>
        <dbReference type="EC" id="2.7.13.3"/>
    </reaction>
</comment>
<dbReference type="Pfam" id="PF01627">
    <property type="entry name" value="Hpt"/>
    <property type="match status" value="1"/>
</dbReference>
<keyword evidence="15" id="KW-0808">Transferase</keyword>
<feature type="transmembrane region" description="Helical" evidence="11">
    <location>
        <begin position="20"/>
        <end position="39"/>
    </location>
</feature>
<comment type="function">
    <text evidence="7">Member of the two-component regulatory system BvgS/BvgA. Phosphorylates BvgA via a four-step phosphorelay in response to environmental signals.</text>
</comment>
<keyword evidence="15" id="KW-0418">Kinase</keyword>
<dbReference type="PROSITE" id="PS50109">
    <property type="entry name" value="HIS_KIN"/>
    <property type="match status" value="1"/>
</dbReference>
<dbReference type="Pfam" id="PF02518">
    <property type="entry name" value="HATPase_c"/>
    <property type="match status" value="1"/>
</dbReference>
<reference evidence="15 16" key="1">
    <citation type="submission" date="2020-04" db="EMBL/GenBank/DDBJ databases">
        <authorList>
            <person name="De Canck E."/>
        </authorList>
    </citation>
    <scope>NUCLEOTIDE SEQUENCE [LARGE SCALE GENOMIC DNA]</scope>
    <source>
        <strain evidence="15 16">LMG 3458</strain>
    </source>
</reference>
<gene>
    <name evidence="15" type="primary">rcsC_7</name>
    <name evidence="15" type="ORF">LMG3458_02650</name>
</gene>
<dbReference type="PROSITE" id="PS50894">
    <property type="entry name" value="HPT"/>
    <property type="match status" value="1"/>
</dbReference>
<keyword evidence="11" id="KW-0812">Transmembrane</keyword>
<evidence type="ECO:0000256" key="11">
    <source>
        <dbReference type="SAM" id="Phobius"/>
    </source>
</evidence>
<dbReference type="InterPro" id="IPR036641">
    <property type="entry name" value="HPT_dom_sf"/>
</dbReference>
<keyword evidence="11" id="KW-1133">Transmembrane helix</keyword>
<evidence type="ECO:0000256" key="2">
    <source>
        <dbReference type="ARBA" id="ARBA00012438"/>
    </source>
</evidence>
<dbReference type="InterPro" id="IPR036097">
    <property type="entry name" value="HisK_dim/P_sf"/>
</dbReference>
<dbReference type="EMBL" id="CADIJO010000007">
    <property type="protein sequence ID" value="CAB3700850.1"/>
    <property type="molecule type" value="Genomic_DNA"/>
</dbReference>
<dbReference type="SUPFAM" id="SSF55874">
    <property type="entry name" value="ATPase domain of HSP90 chaperone/DNA topoisomerase II/histidine kinase"/>
    <property type="match status" value="1"/>
</dbReference>
<keyword evidence="4" id="KW-0732">Signal</keyword>
<dbReference type="EC" id="2.7.13.3" evidence="2"/>